<name>A0ABM3V2F2_MUSDO</name>
<feature type="region of interest" description="Disordered" evidence="6">
    <location>
        <begin position="372"/>
        <end position="399"/>
    </location>
</feature>
<organism evidence="8 9">
    <name type="scientific">Musca domestica</name>
    <name type="common">House fly</name>
    <dbReference type="NCBI Taxonomy" id="7370"/>
    <lineage>
        <taxon>Eukaryota</taxon>
        <taxon>Metazoa</taxon>
        <taxon>Ecdysozoa</taxon>
        <taxon>Arthropoda</taxon>
        <taxon>Hexapoda</taxon>
        <taxon>Insecta</taxon>
        <taxon>Pterygota</taxon>
        <taxon>Neoptera</taxon>
        <taxon>Endopterygota</taxon>
        <taxon>Diptera</taxon>
        <taxon>Brachycera</taxon>
        <taxon>Muscomorpha</taxon>
        <taxon>Muscoidea</taxon>
        <taxon>Muscidae</taxon>
        <taxon>Musca</taxon>
    </lineage>
</organism>
<sequence length="961" mass="108972">MAEEIDDNGFYREDFSAESDWEVFNAQLGDLFQRWELSNENDWGDASFNVNNTKWQIDEEQLEVLGKPMTVKYYKALLEPGTCSKSANVTPQFHQDLMCVKSTLDQPTFLDEKANDVHYLARMYGLRRFVVMHPSQLQNHYLTNTSKFSFFLSSISVVAAEVCSAVPIFLHIHDPKWNFFLGIGMSSYMRTNFHSVALEQAPAEYLYLSGLVKMFKEKLPRNHDKPAVVSVRITYAMDTVKLRVPMYVPFGMTPVVDEERSVIEVSQFTALPHGYFPGSNTTMFATFTWPELMDNMFIDSPLQTQFIPSKAPCGKLYQTVHANSYLTACLKDYYNLITAKNTLESYVGRNFSGATTMAEEGNPLDQLGGKIGSHRPQTKQYADNTQQATSSGGQSKLPGPMKEYELNPMLYYLLPNIKPDLALFLYEMLSKDKIDPHRIKSAESDSLVYRLSCLLATVHAHFGGKSGFAQLYAAFTRELRQLWESCTPIPGVAPGLPDTRTCLLHQKLQMLNVCIEKRLQREKGIAAKTEGGMAMHTVELVTDDDDDDDDEDDDTNEEFYDLTEEDSDDPTEVAKPKEDNSKNPLKAEGRLRRFKNLKLIGSDEYLYVPVTQDLAPKTEDQLQDASDVMLKMGSDSEFITDLMCSTVVSDAEAFKAANPKAGFEDFIRWFSPNDWEEYWNEETQETGHKLSARMQAAGNTWQKVWEQAKPVPAARQKRLFDDTLEGYKILNYLESRNLGEIFGLTIVPLLHSSILKLKDIFANTQVLELFTETLDEILADLSRFSRDIELVEALPSPSSSEAPKINENKYTLQLPNPQPLLKKIEQLERDYYHYKCFECLPGVNGLPKAKLHSKFCEILKNNGHCNIVNAAEDHDGGVVEQVLQSLFIGDMREKLMSKDYVIRLGEGLVADESPKDVEAKDQQQPQAGFSNYLMPQFLRAIVTGEKLRLCGAFTENTTFLD</sequence>
<feature type="compositionally biased region" description="Basic and acidic residues" evidence="6">
    <location>
        <begin position="572"/>
        <end position="587"/>
    </location>
</feature>
<feature type="region of interest" description="Disordered" evidence="6">
    <location>
        <begin position="541"/>
        <end position="587"/>
    </location>
</feature>
<evidence type="ECO:0000256" key="5">
    <source>
        <dbReference type="ARBA" id="ARBA00022490"/>
    </source>
</evidence>
<evidence type="ECO:0000259" key="7">
    <source>
        <dbReference type="Pfam" id="PF13890"/>
    </source>
</evidence>
<protein>
    <recommendedName>
        <fullName evidence="3">Rab3 GTPase-activating protein catalytic subunit</fullName>
    </recommendedName>
</protein>
<gene>
    <name evidence="9" type="primary">LOC101893694</name>
</gene>
<proteinExistence type="inferred from homology"/>
<evidence type="ECO:0000256" key="6">
    <source>
        <dbReference type="SAM" id="MobiDB-lite"/>
    </source>
</evidence>
<feature type="domain" description="Rab3GAP catalytic subunit conserved" evidence="7">
    <location>
        <begin position="586"/>
        <end position="734"/>
    </location>
</feature>
<evidence type="ECO:0000256" key="1">
    <source>
        <dbReference type="ARBA" id="ARBA00004496"/>
    </source>
</evidence>
<feature type="compositionally biased region" description="Polar residues" evidence="6">
    <location>
        <begin position="378"/>
        <end position="394"/>
    </location>
</feature>
<comment type="similarity">
    <text evidence="2">Belongs to the Rab3-GAP catalytic subunit family.</text>
</comment>
<dbReference type="Proteomes" id="UP001652621">
    <property type="component" value="Unplaced"/>
</dbReference>
<evidence type="ECO:0000313" key="9">
    <source>
        <dbReference type="RefSeq" id="XP_058979952.1"/>
    </source>
</evidence>
<dbReference type="InterPro" id="IPR045700">
    <property type="entry name" value="Rab3GAP1"/>
</dbReference>
<accession>A0ABM3V2F2</accession>
<dbReference type="Pfam" id="PF13890">
    <property type="entry name" value="Rab3-GTPase_cat"/>
    <property type="match status" value="1"/>
</dbReference>
<feature type="compositionally biased region" description="Acidic residues" evidence="6">
    <location>
        <begin position="541"/>
        <end position="571"/>
    </location>
</feature>
<dbReference type="InterPro" id="IPR026147">
    <property type="entry name" value="Rab3GAP1_conserved"/>
</dbReference>
<evidence type="ECO:0000313" key="8">
    <source>
        <dbReference type="Proteomes" id="UP001652621"/>
    </source>
</evidence>
<dbReference type="PANTHER" id="PTHR21422">
    <property type="entry name" value="RAB3 GTPASE-ACTIVATING PROTEIN CATALYTIC SUBUNIT"/>
    <property type="match status" value="1"/>
</dbReference>
<reference evidence="9" key="1">
    <citation type="submission" date="2025-08" db="UniProtKB">
        <authorList>
            <consortium name="RefSeq"/>
        </authorList>
    </citation>
    <scope>IDENTIFICATION</scope>
    <source>
        <strain evidence="9">Aabys</strain>
        <tissue evidence="9">Whole body</tissue>
    </source>
</reference>
<keyword evidence="4" id="KW-0343">GTPase activation</keyword>
<keyword evidence="5" id="KW-0963">Cytoplasm</keyword>
<dbReference type="GeneID" id="101893694"/>
<keyword evidence="8" id="KW-1185">Reference proteome</keyword>
<dbReference type="RefSeq" id="XP_058979952.1">
    <property type="nucleotide sequence ID" value="XM_059123969.1"/>
</dbReference>
<evidence type="ECO:0000256" key="3">
    <source>
        <dbReference type="ARBA" id="ARBA00015817"/>
    </source>
</evidence>
<dbReference type="PANTHER" id="PTHR21422:SF9">
    <property type="entry name" value="RAB3 GTPASE-ACTIVATING PROTEIN CATALYTIC SUBUNIT"/>
    <property type="match status" value="1"/>
</dbReference>
<evidence type="ECO:0000256" key="4">
    <source>
        <dbReference type="ARBA" id="ARBA00022468"/>
    </source>
</evidence>
<evidence type="ECO:0000256" key="2">
    <source>
        <dbReference type="ARBA" id="ARBA00008856"/>
    </source>
</evidence>
<comment type="subcellular location">
    <subcellularLocation>
        <location evidence="1">Cytoplasm</location>
    </subcellularLocation>
</comment>